<feature type="compositionally biased region" description="Polar residues" evidence="1">
    <location>
        <begin position="396"/>
        <end position="418"/>
    </location>
</feature>
<feature type="region of interest" description="Disordered" evidence="1">
    <location>
        <begin position="316"/>
        <end position="348"/>
    </location>
</feature>
<gene>
    <name evidence="2" type="ORF">PSTG_00745</name>
</gene>
<feature type="compositionally biased region" description="Low complexity" evidence="1">
    <location>
        <begin position="430"/>
        <end position="441"/>
    </location>
</feature>
<feature type="compositionally biased region" description="Low complexity" evidence="1">
    <location>
        <begin position="1"/>
        <end position="20"/>
    </location>
</feature>
<feature type="compositionally biased region" description="Basic and acidic residues" evidence="1">
    <location>
        <begin position="380"/>
        <end position="395"/>
    </location>
</feature>
<dbReference type="EMBL" id="AJIL01000004">
    <property type="protein sequence ID" value="KNF06239.1"/>
    <property type="molecule type" value="Genomic_DNA"/>
</dbReference>
<dbReference type="PANTHER" id="PTHR38407:SF1">
    <property type="entry name" value="PROTEIN IVY1"/>
    <property type="match status" value="1"/>
</dbReference>
<name>A0A0L0W414_9BASI</name>
<evidence type="ECO:0000313" key="2">
    <source>
        <dbReference type="EMBL" id="KNF06239.1"/>
    </source>
</evidence>
<dbReference type="InterPro" id="IPR027267">
    <property type="entry name" value="AH/BAR_dom_sf"/>
</dbReference>
<dbReference type="InterPro" id="IPR037470">
    <property type="entry name" value="IVY1"/>
</dbReference>
<keyword evidence="3" id="KW-1185">Reference proteome</keyword>
<reference evidence="3" key="1">
    <citation type="submission" date="2014-03" db="EMBL/GenBank/DDBJ databases">
        <title>The Genome Sequence of Puccinia striiformis f. sp. tritici PST-78.</title>
        <authorList>
            <consortium name="The Broad Institute Genome Sequencing Platform"/>
            <person name="Cuomo C."/>
            <person name="Hulbert S."/>
            <person name="Chen X."/>
            <person name="Walker B."/>
            <person name="Young S.K."/>
            <person name="Zeng Q."/>
            <person name="Gargeya S."/>
            <person name="Fitzgerald M."/>
            <person name="Haas B."/>
            <person name="Abouelleil A."/>
            <person name="Alvarado L."/>
            <person name="Arachchi H.M."/>
            <person name="Berlin A.M."/>
            <person name="Chapman S.B."/>
            <person name="Goldberg J."/>
            <person name="Griggs A."/>
            <person name="Gujja S."/>
            <person name="Hansen M."/>
            <person name="Howarth C."/>
            <person name="Imamovic A."/>
            <person name="Larimer J."/>
            <person name="McCowan C."/>
            <person name="Montmayeur A."/>
            <person name="Murphy C."/>
            <person name="Neiman D."/>
            <person name="Pearson M."/>
            <person name="Priest M."/>
            <person name="Roberts A."/>
            <person name="Saif S."/>
            <person name="Shea T."/>
            <person name="Sisk P."/>
            <person name="Sykes S."/>
            <person name="Wortman J."/>
            <person name="Nusbaum C."/>
            <person name="Birren B."/>
        </authorList>
    </citation>
    <scope>NUCLEOTIDE SEQUENCE [LARGE SCALE GENOMIC DNA]</scope>
    <source>
        <strain evidence="3">race PST-78</strain>
    </source>
</reference>
<dbReference type="OrthoDB" id="5594612at2759"/>
<evidence type="ECO:0000256" key="1">
    <source>
        <dbReference type="SAM" id="MobiDB-lite"/>
    </source>
</evidence>
<dbReference type="STRING" id="1165861.A0A0L0W414"/>
<proteinExistence type="predicted"/>
<sequence>MNSSYQNSTTSTQQQQQQHSFLSRADLKDSLNTLNNLLKTAKTYRTTLTNLANATASFAKSLEDCARLKGTQAIHQDQLEYDHNSDSHSSHHHQQPIESTNPAEKLLAASGLHFITANLEQVLSDTFQNSFEIPLSNLYESYRQQLAHQQSQYEHLLSIKTKSIRDTEFKNMNPSNSSGSRRDLDSFRKGLMDLQDQVQQVESLKHSYYLQVANGEREVWNKVAENISLIVKSEVEVYDRIASKPISDPTLEAMVSSIPDPFDTYKPIQQRANESSRNQQTEIYSILSPLNSLIIGSPTKTRRSTELNDSLASLASRVSDHHRSRLSFNETSEQSSSPLSSPSLDEHHHVSNMLDEASEWAHSVVHRSADPFTSSSSSSTDDRAGLPPKNDDQESKSLSTKHSNQTTTTLKRTTVDSYKSSDDIDDHTLVVPSVSSAPSSSINHLPHLPPPMNRASTTATGMSILQPRIDEVDSLLGEPPPNGLDLSDSDI</sequence>
<dbReference type="Gene3D" id="1.20.1270.60">
    <property type="entry name" value="Arfaptin homology (AH) domain/BAR domain"/>
    <property type="match status" value="1"/>
</dbReference>
<protein>
    <recommendedName>
        <fullName evidence="4">IMD domain-containing protein</fullName>
    </recommendedName>
</protein>
<feature type="region of interest" description="Disordered" evidence="1">
    <location>
        <begin position="1"/>
        <end position="21"/>
    </location>
</feature>
<organism evidence="2 3">
    <name type="scientific">Puccinia striiformis f. sp. tritici PST-78</name>
    <dbReference type="NCBI Taxonomy" id="1165861"/>
    <lineage>
        <taxon>Eukaryota</taxon>
        <taxon>Fungi</taxon>
        <taxon>Dikarya</taxon>
        <taxon>Basidiomycota</taxon>
        <taxon>Pucciniomycotina</taxon>
        <taxon>Pucciniomycetes</taxon>
        <taxon>Pucciniales</taxon>
        <taxon>Pucciniaceae</taxon>
        <taxon>Puccinia</taxon>
    </lineage>
</organism>
<dbReference type="GO" id="GO:0005543">
    <property type="term" value="F:phospholipid binding"/>
    <property type="evidence" value="ECO:0007669"/>
    <property type="project" value="InterPro"/>
</dbReference>
<evidence type="ECO:0000313" key="3">
    <source>
        <dbReference type="Proteomes" id="UP000054564"/>
    </source>
</evidence>
<evidence type="ECO:0008006" key="4">
    <source>
        <dbReference type="Google" id="ProtNLM"/>
    </source>
</evidence>
<dbReference type="AlphaFoldDB" id="A0A0L0W414"/>
<accession>A0A0L0W414</accession>
<feature type="compositionally biased region" description="Basic and acidic residues" evidence="1">
    <location>
        <begin position="419"/>
        <end position="428"/>
    </location>
</feature>
<feature type="region of interest" description="Disordered" evidence="1">
    <location>
        <begin position="369"/>
        <end position="457"/>
    </location>
</feature>
<comment type="caution">
    <text evidence="2">The sequence shown here is derived from an EMBL/GenBank/DDBJ whole genome shotgun (WGS) entry which is preliminary data.</text>
</comment>
<dbReference type="PANTHER" id="PTHR38407">
    <property type="entry name" value="PROTEIN IVY1"/>
    <property type="match status" value="1"/>
</dbReference>
<dbReference type="GO" id="GO:0042144">
    <property type="term" value="P:vacuole fusion, non-autophagic"/>
    <property type="evidence" value="ECO:0007669"/>
    <property type="project" value="InterPro"/>
</dbReference>
<dbReference type="Proteomes" id="UP000054564">
    <property type="component" value="Unassembled WGS sequence"/>
</dbReference>
<dbReference type="GO" id="GO:0000329">
    <property type="term" value="C:fungal-type vacuole membrane"/>
    <property type="evidence" value="ECO:0007669"/>
    <property type="project" value="InterPro"/>
</dbReference>